<evidence type="ECO:0000256" key="7">
    <source>
        <dbReference type="ARBA" id="ARBA00023150"/>
    </source>
</evidence>
<keyword evidence="7" id="KW-0501">Molybdenum cofactor biosynthesis</keyword>
<gene>
    <name evidence="9" type="primary">mobA</name>
    <name evidence="9" type="ordered locus">SYNW2461</name>
</gene>
<evidence type="ECO:0000256" key="2">
    <source>
        <dbReference type="ARBA" id="ARBA00022679"/>
    </source>
</evidence>
<evidence type="ECO:0000256" key="5">
    <source>
        <dbReference type="ARBA" id="ARBA00022842"/>
    </source>
</evidence>
<evidence type="ECO:0000256" key="3">
    <source>
        <dbReference type="ARBA" id="ARBA00022723"/>
    </source>
</evidence>
<sequence>MLCACLFSGGESRRMGQDKALLPHPSGGLWLTALVDQVRLLGLPLQVVSRHPTHGDQLADRRGVTVVQEPPPWQGPLQALGRVLPGTPAEALLVLPVDMPRLSAAVLQQLINSWYEKPDQIAVAQDGQRLQPLLAVIPTGEPFQTRLAEQLARGERRWMAWLASVPHRPVVLPSQALLNANRPEDLAALMA</sequence>
<dbReference type="RefSeq" id="WP_011129314.1">
    <property type="nucleotide sequence ID" value="NC_005070.1"/>
</dbReference>
<dbReference type="SUPFAM" id="SSF53448">
    <property type="entry name" value="Nucleotide-diphospho-sugar transferases"/>
    <property type="match status" value="1"/>
</dbReference>
<evidence type="ECO:0000313" key="9">
    <source>
        <dbReference type="EMBL" id="CAE08976.1"/>
    </source>
</evidence>
<keyword evidence="5" id="KW-0460">Magnesium</keyword>
<evidence type="ECO:0000256" key="1">
    <source>
        <dbReference type="ARBA" id="ARBA00022490"/>
    </source>
</evidence>
<dbReference type="HOGENOM" id="CLU_055597_3_2_3"/>
<protein>
    <submittedName>
        <fullName evidence="9">Molybdopterin-guanine dinucleotide biosynthesis protein A</fullName>
    </submittedName>
</protein>
<feature type="domain" description="MobA-like NTP transferase" evidence="8">
    <location>
        <begin position="5"/>
        <end position="162"/>
    </location>
</feature>
<dbReference type="EMBL" id="BX569695">
    <property type="protein sequence ID" value="CAE08976.1"/>
    <property type="molecule type" value="Genomic_DNA"/>
</dbReference>
<evidence type="ECO:0000256" key="6">
    <source>
        <dbReference type="ARBA" id="ARBA00023134"/>
    </source>
</evidence>
<keyword evidence="2" id="KW-0808">Transferase</keyword>
<keyword evidence="6" id="KW-0342">GTP-binding</keyword>
<keyword evidence="4" id="KW-0547">Nucleotide-binding</keyword>
<dbReference type="Pfam" id="PF12804">
    <property type="entry name" value="NTP_transf_3"/>
    <property type="match status" value="1"/>
</dbReference>
<dbReference type="CDD" id="cd02503">
    <property type="entry name" value="MobA"/>
    <property type="match status" value="1"/>
</dbReference>
<evidence type="ECO:0000256" key="4">
    <source>
        <dbReference type="ARBA" id="ARBA00022741"/>
    </source>
</evidence>
<dbReference type="Gene3D" id="3.90.550.10">
    <property type="entry name" value="Spore Coat Polysaccharide Biosynthesis Protein SpsA, Chain A"/>
    <property type="match status" value="1"/>
</dbReference>
<evidence type="ECO:0000313" key="10">
    <source>
        <dbReference type="Proteomes" id="UP000001422"/>
    </source>
</evidence>
<dbReference type="PANTHER" id="PTHR19136">
    <property type="entry name" value="MOLYBDENUM COFACTOR GUANYLYLTRANSFERASE"/>
    <property type="match status" value="1"/>
</dbReference>
<dbReference type="GO" id="GO:0005525">
    <property type="term" value="F:GTP binding"/>
    <property type="evidence" value="ECO:0007669"/>
    <property type="project" value="UniProtKB-KW"/>
</dbReference>
<dbReference type="GO" id="GO:0006777">
    <property type="term" value="P:Mo-molybdopterin cofactor biosynthetic process"/>
    <property type="evidence" value="ECO:0007669"/>
    <property type="project" value="UniProtKB-KW"/>
</dbReference>
<dbReference type="eggNOG" id="COG0746">
    <property type="taxonomic scope" value="Bacteria"/>
</dbReference>
<proteinExistence type="predicted"/>
<dbReference type="InterPro" id="IPR025877">
    <property type="entry name" value="MobA-like_NTP_Trfase"/>
</dbReference>
<dbReference type="Proteomes" id="UP000001422">
    <property type="component" value="Chromosome"/>
</dbReference>
<keyword evidence="10" id="KW-1185">Reference proteome</keyword>
<keyword evidence="3" id="KW-0479">Metal-binding</keyword>
<name>Q7U3H1_PARMW</name>
<dbReference type="STRING" id="84588.SYNW2461"/>
<organism evidence="9 10">
    <name type="scientific">Parasynechococcus marenigrum (strain WH8102)</name>
    <dbReference type="NCBI Taxonomy" id="84588"/>
    <lineage>
        <taxon>Bacteria</taxon>
        <taxon>Bacillati</taxon>
        <taxon>Cyanobacteriota</taxon>
        <taxon>Cyanophyceae</taxon>
        <taxon>Synechococcales</taxon>
        <taxon>Prochlorococcaceae</taxon>
        <taxon>Parasynechococcus</taxon>
        <taxon>Parasynechococcus marenigrum</taxon>
    </lineage>
</organism>
<dbReference type="GO" id="GO:0046872">
    <property type="term" value="F:metal ion binding"/>
    <property type="evidence" value="ECO:0007669"/>
    <property type="project" value="UniProtKB-KW"/>
</dbReference>
<dbReference type="InterPro" id="IPR029044">
    <property type="entry name" value="Nucleotide-diphossugar_trans"/>
</dbReference>
<reference evidence="9 10" key="1">
    <citation type="journal article" date="2003" name="Nature">
        <title>The genome of a motile marine Synechococcus.</title>
        <authorList>
            <person name="Palenik B."/>
            <person name="Brahamsha B."/>
            <person name="Larimer F."/>
            <person name="Land M."/>
            <person name="Hauser L."/>
            <person name="Chain P."/>
            <person name="Lamerdin J."/>
            <person name="Regala W."/>
            <person name="Allen E.A."/>
            <person name="McCarren J."/>
            <person name="Paulsen I."/>
            <person name="Dufresne A."/>
            <person name="Partensky F."/>
            <person name="Webb E."/>
            <person name="Waterbury J."/>
        </authorList>
    </citation>
    <scope>NUCLEOTIDE SEQUENCE [LARGE SCALE GENOMIC DNA]</scope>
    <source>
        <strain evidence="9 10">WH8102</strain>
    </source>
</reference>
<dbReference type="PANTHER" id="PTHR19136:SF81">
    <property type="entry name" value="MOLYBDENUM COFACTOR GUANYLYLTRANSFERASE"/>
    <property type="match status" value="1"/>
</dbReference>
<dbReference type="GO" id="GO:0016779">
    <property type="term" value="F:nucleotidyltransferase activity"/>
    <property type="evidence" value="ECO:0007669"/>
    <property type="project" value="UniProtKB-ARBA"/>
</dbReference>
<evidence type="ECO:0000259" key="8">
    <source>
        <dbReference type="Pfam" id="PF12804"/>
    </source>
</evidence>
<dbReference type="InterPro" id="IPR013482">
    <property type="entry name" value="Molybde_CF_guanTrfase"/>
</dbReference>
<accession>Q7U3H1</accession>
<keyword evidence="1" id="KW-0963">Cytoplasm</keyword>
<dbReference type="AlphaFoldDB" id="Q7U3H1"/>
<dbReference type="KEGG" id="syw:SYNW2461"/>